<evidence type="ECO:0000256" key="1">
    <source>
        <dbReference type="SAM" id="MobiDB-lite"/>
    </source>
</evidence>
<keyword evidence="2" id="KW-0732">Signal</keyword>
<evidence type="ECO:0000313" key="3">
    <source>
        <dbReference type="EMBL" id="MBW32709.1"/>
    </source>
</evidence>
<dbReference type="AlphaFoldDB" id="A0A2M3ZW27"/>
<organism evidence="3">
    <name type="scientific">Anopheles braziliensis</name>
    <dbReference type="NCBI Taxonomy" id="58242"/>
    <lineage>
        <taxon>Eukaryota</taxon>
        <taxon>Metazoa</taxon>
        <taxon>Ecdysozoa</taxon>
        <taxon>Arthropoda</taxon>
        <taxon>Hexapoda</taxon>
        <taxon>Insecta</taxon>
        <taxon>Pterygota</taxon>
        <taxon>Neoptera</taxon>
        <taxon>Endopterygota</taxon>
        <taxon>Diptera</taxon>
        <taxon>Nematocera</taxon>
        <taxon>Culicoidea</taxon>
        <taxon>Culicidae</taxon>
        <taxon>Anophelinae</taxon>
        <taxon>Anopheles</taxon>
    </lineage>
</organism>
<feature type="chain" id="PRO_5014649659" evidence="2">
    <location>
        <begin position="19"/>
        <end position="128"/>
    </location>
</feature>
<feature type="compositionally biased region" description="Polar residues" evidence="1">
    <location>
        <begin position="97"/>
        <end position="110"/>
    </location>
</feature>
<accession>A0A2M3ZW27</accession>
<sequence>MPIGVCFCVCVCVRVLCALCVYWCVRYTRVCMPTTCVLPSVLPAWPQMMTNRGAAQHTVRTQTRRDNTTANFAPNTRDFSPCFRFPFFPFHLKLKDSPQQNHHSTLSPTVATRDRPPALSVPVLWGSG</sequence>
<feature type="region of interest" description="Disordered" evidence="1">
    <location>
        <begin position="96"/>
        <end position="115"/>
    </location>
</feature>
<dbReference type="EMBL" id="GGFM01011958">
    <property type="protein sequence ID" value="MBW32709.1"/>
    <property type="molecule type" value="Transcribed_RNA"/>
</dbReference>
<evidence type="ECO:0000256" key="2">
    <source>
        <dbReference type="SAM" id="SignalP"/>
    </source>
</evidence>
<feature type="signal peptide" evidence="2">
    <location>
        <begin position="1"/>
        <end position="18"/>
    </location>
</feature>
<reference evidence="3" key="1">
    <citation type="submission" date="2018-01" db="EMBL/GenBank/DDBJ databases">
        <title>An insight into the sialome of Amazonian anophelines.</title>
        <authorList>
            <person name="Ribeiro J.M."/>
            <person name="Scarpassa V."/>
            <person name="Calvo E."/>
        </authorList>
    </citation>
    <scope>NUCLEOTIDE SEQUENCE</scope>
    <source>
        <tissue evidence="3">Salivary glands</tissue>
    </source>
</reference>
<name>A0A2M3ZW27_9DIPT</name>
<protein>
    <submittedName>
        <fullName evidence="3">Putative secreted peptide</fullName>
    </submittedName>
</protein>
<proteinExistence type="predicted"/>